<dbReference type="PANTHER" id="PTHR42919">
    <property type="entry name" value="N-ALPHA-ACETYLTRANSFERASE"/>
    <property type="match status" value="1"/>
</dbReference>
<sequence>MVKIEKMSEKHIAQVAEIEESIFSVPWSQKAFKDSLELDNTAFYVAIEEEGVIGYCGVYKVMNSADITNVAVKKDKRKKGVAKQLLKEAIKDAKSEQIKEIMLEVRESNEAAIFLYKKIGFQSITKRKKYYKHPVEDAIIMLLKI</sequence>
<keyword evidence="2 5" id="KW-0012">Acyltransferase</keyword>
<dbReference type="PROSITE" id="PS51186">
    <property type="entry name" value="GNAT"/>
    <property type="match status" value="1"/>
</dbReference>
<dbReference type="InterPro" id="IPR051556">
    <property type="entry name" value="N-term/lysine_N-AcTrnsfr"/>
</dbReference>
<evidence type="ECO:0000313" key="6">
    <source>
        <dbReference type="Proteomes" id="UP001431199"/>
    </source>
</evidence>
<proteinExistence type="inferred from homology"/>
<dbReference type="GO" id="GO:0008999">
    <property type="term" value="F:protein-N-terminal-alanine acetyltransferase activity"/>
    <property type="evidence" value="ECO:0007669"/>
    <property type="project" value="UniProtKB-EC"/>
</dbReference>
<dbReference type="SUPFAM" id="SSF55729">
    <property type="entry name" value="Acyl-CoA N-acyltransferases (Nat)"/>
    <property type="match status" value="1"/>
</dbReference>
<keyword evidence="6" id="KW-1185">Reference proteome</keyword>
<dbReference type="GO" id="GO:0005840">
    <property type="term" value="C:ribosome"/>
    <property type="evidence" value="ECO:0007669"/>
    <property type="project" value="UniProtKB-KW"/>
</dbReference>
<evidence type="ECO:0000256" key="3">
    <source>
        <dbReference type="RuleBase" id="RU363094"/>
    </source>
</evidence>
<evidence type="ECO:0000259" key="4">
    <source>
        <dbReference type="PROSITE" id="PS51186"/>
    </source>
</evidence>
<evidence type="ECO:0000256" key="2">
    <source>
        <dbReference type="ARBA" id="ARBA00023315"/>
    </source>
</evidence>
<dbReference type="InterPro" id="IPR016181">
    <property type="entry name" value="Acyl_CoA_acyltransferase"/>
</dbReference>
<dbReference type="EMBL" id="JAODBU010000014">
    <property type="protein sequence ID" value="MCT7399899.1"/>
    <property type="molecule type" value="Genomic_DNA"/>
</dbReference>
<evidence type="ECO:0000256" key="1">
    <source>
        <dbReference type="ARBA" id="ARBA00022679"/>
    </source>
</evidence>
<comment type="caution">
    <text evidence="5">The sequence shown here is derived from an EMBL/GenBank/DDBJ whole genome shotgun (WGS) entry which is preliminary data.</text>
</comment>
<feature type="domain" description="N-acetyltransferase" evidence="4">
    <location>
        <begin position="2"/>
        <end position="145"/>
    </location>
</feature>
<comment type="function">
    <text evidence="3">Acetylates the N-terminal alanine of ribosomal protein bS18.</text>
</comment>
<dbReference type="RefSeq" id="WP_117910380.1">
    <property type="nucleotide sequence ID" value="NZ_JAODBU010000014.1"/>
</dbReference>
<dbReference type="EC" id="2.3.1.266" evidence="3"/>
<keyword evidence="1 5" id="KW-0808">Transferase</keyword>
<keyword evidence="5" id="KW-0687">Ribonucleoprotein</keyword>
<dbReference type="Pfam" id="PF00583">
    <property type="entry name" value="Acetyltransf_1"/>
    <property type="match status" value="1"/>
</dbReference>
<evidence type="ECO:0000313" key="5">
    <source>
        <dbReference type="EMBL" id="MCT7399899.1"/>
    </source>
</evidence>
<protein>
    <recommendedName>
        <fullName evidence="3">[Ribosomal protein bS18]-alanine N-acetyltransferase</fullName>
        <ecNumber evidence="3">2.3.1.266</ecNumber>
    </recommendedName>
</protein>
<dbReference type="CDD" id="cd04301">
    <property type="entry name" value="NAT_SF"/>
    <property type="match status" value="1"/>
</dbReference>
<dbReference type="InterPro" id="IPR000182">
    <property type="entry name" value="GNAT_dom"/>
</dbReference>
<dbReference type="PANTHER" id="PTHR42919:SF8">
    <property type="entry name" value="N-ALPHA-ACETYLTRANSFERASE 50"/>
    <property type="match status" value="1"/>
</dbReference>
<dbReference type="NCBIfam" id="TIGR01575">
    <property type="entry name" value="rimI"/>
    <property type="match status" value="1"/>
</dbReference>
<keyword evidence="3" id="KW-0963">Cytoplasm</keyword>
<dbReference type="InterPro" id="IPR006464">
    <property type="entry name" value="AcTrfase_RimI/Ard1"/>
</dbReference>
<gene>
    <name evidence="5" type="primary">rimI</name>
    <name evidence="5" type="ORF">N5B56_12555</name>
</gene>
<accession>A0ABT2M2Z2</accession>
<comment type="subcellular location">
    <subcellularLocation>
        <location evidence="3">Cytoplasm</location>
    </subcellularLocation>
</comment>
<organism evidence="5 6">
    <name type="scientific">Eubacterium album</name>
    <dbReference type="NCBI Taxonomy" id="2978477"/>
    <lineage>
        <taxon>Bacteria</taxon>
        <taxon>Bacillati</taxon>
        <taxon>Bacillota</taxon>
        <taxon>Clostridia</taxon>
        <taxon>Eubacteriales</taxon>
        <taxon>Eubacteriaceae</taxon>
        <taxon>Eubacterium</taxon>
    </lineage>
</organism>
<comment type="similarity">
    <text evidence="3">Belongs to the acetyltransferase family. RimI subfamily.</text>
</comment>
<reference evidence="5" key="1">
    <citation type="submission" date="2022-09" db="EMBL/GenBank/DDBJ databases">
        <title>Eubacterium sp. LFL-14 isolated from human feces.</title>
        <authorList>
            <person name="Liu F."/>
        </authorList>
    </citation>
    <scope>NUCLEOTIDE SEQUENCE</scope>
    <source>
        <strain evidence="5">LFL-14</strain>
    </source>
</reference>
<keyword evidence="5" id="KW-0689">Ribosomal protein</keyword>
<dbReference type="Gene3D" id="3.40.630.30">
    <property type="match status" value="1"/>
</dbReference>
<name>A0ABT2M2Z2_9FIRM</name>
<dbReference type="Proteomes" id="UP001431199">
    <property type="component" value="Unassembled WGS sequence"/>
</dbReference>
<comment type="catalytic activity">
    <reaction evidence="3">
        <text>N-terminal L-alanyl-[ribosomal protein bS18] + acetyl-CoA = N-terminal N(alpha)-acetyl-L-alanyl-[ribosomal protein bS18] + CoA + H(+)</text>
        <dbReference type="Rhea" id="RHEA:43756"/>
        <dbReference type="Rhea" id="RHEA-COMP:10676"/>
        <dbReference type="Rhea" id="RHEA-COMP:10677"/>
        <dbReference type="ChEBI" id="CHEBI:15378"/>
        <dbReference type="ChEBI" id="CHEBI:57287"/>
        <dbReference type="ChEBI" id="CHEBI:57288"/>
        <dbReference type="ChEBI" id="CHEBI:64718"/>
        <dbReference type="ChEBI" id="CHEBI:83683"/>
        <dbReference type="EC" id="2.3.1.266"/>
    </reaction>
</comment>